<dbReference type="InterPro" id="IPR019607">
    <property type="entry name" value="Putative_zinc-finger_domain"/>
</dbReference>
<feature type="compositionally biased region" description="Polar residues" evidence="4">
    <location>
        <begin position="539"/>
        <end position="555"/>
    </location>
</feature>
<dbReference type="GO" id="GO:0005737">
    <property type="term" value="C:cytoplasm"/>
    <property type="evidence" value="ECO:0007669"/>
    <property type="project" value="TreeGrafter"/>
</dbReference>
<reference evidence="6 7" key="1">
    <citation type="submission" date="2018-08" db="EMBL/GenBank/DDBJ databases">
        <title>Genomic investigation of the strawberry pathogen Phytophthora fragariae indicates pathogenicity is determined by transcriptional variation in three key races.</title>
        <authorList>
            <person name="Adams T.M."/>
            <person name="Armitage A.D."/>
            <person name="Sobczyk M.K."/>
            <person name="Bates H.J."/>
            <person name="Dunwell J.M."/>
            <person name="Nellist C.F."/>
            <person name="Harrison R.J."/>
        </authorList>
    </citation>
    <scope>NUCLEOTIDE SEQUENCE [LARGE SCALE GENOMIC DNA]</scope>
    <source>
        <strain evidence="6 7">BC-1</strain>
    </source>
</reference>
<dbReference type="Gene3D" id="3.80.10.10">
    <property type="entry name" value="Ribonuclease Inhibitor"/>
    <property type="match status" value="1"/>
</dbReference>
<dbReference type="PANTHER" id="PTHR48051">
    <property type="match status" value="1"/>
</dbReference>
<evidence type="ECO:0000259" key="5">
    <source>
        <dbReference type="Pfam" id="PF10650"/>
    </source>
</evidence>
<proteinExistence type="predicted"/>
<accession>A0A6A4AHU7</accession>
<dbReference type="Pfam" id="PF10650">
    <property type="entry name" value="zf-C3H1"/>
    <property type="match status" value="1"/>
</dbReference>
<feature type="compositionally biased region" description="Low complexity" evidence="4">
    <location>
        <begin position="1"/>
        <end position="24"/>
    </location>
</feature>
<name>A0A6A4AHU7_9STRA</name>
<dbReference type="EMBL" id="QXGD01000058">
    <property type="protein sequence ID" value="KAE9255594.1"/>
    <property type="molecule type" value="Genomic_DNA"/>
</dbReference>
<dbReference type="Proteomes" id="UP000440367">
    <property type="component" value="Unassembled WGS sequence"/>
</dbReference>
<keyword evidence="3" id="KW-0175">Coiled coil</keyword>
<feature type="compositionally biased region" description="Polar residues" evidence="4">
    <location>
        <begin position="73"/>
        <end position="82"/>
    </location>
</feature>
<evidence type="ECO:0000256" key="3">
    <source>
        <dbReference type="SAM" id="Coils"/>
    </source>
</evidence>
<comment type="caution">
    <text evidence="6">The sequence shown here is derived from an EMBL/GenBank/DDBJ whole genome shotgun (WGS) entry which is preliminary data.</text>
</comment>
<keyword evidence="2" id="KW-0677">Repeat</keyword>
<feature type="domain" description="Putative zinc-finger" evidence="5">
    <location>
        <begin position="465"/>
        <end position="483"/>
    </location>
</feature>
<evidence type="ECO:0000256" key="1">
    <source>
        <dbReference type="ARBA" id="ARBA00022614"/>
    </source>
</evidence>
<sequence>MRMEVGEASATAAAAEGAVGPDAAQKAVERIRELEAERQQWIAKRQQTLARQEKLLKLLELQRATKSKGEQNAGDTANNETKTPPADDQKTENEEARTAAATAALARKKELKELQARALAAQEKQQQAASVLARNLKQLVTRNAQRSQAIKRKREEEQEAADNQPSKKIDVGVDKDEATASTPEMHPFAAGSDVDVGTTELAAAACFRIALRHLVQTGTVMSKEKLEQEFNTYTGKQSGEVIDSSLLEFSLADVNTVGSIQAGNPSSSSTRVEPVCWQPGRQYLKIPTVCSSQADRIQALIDVEKQVVVDACDSLWMEKRCLSSTSVICKRRQKQFMACLLGEDVAAPNSATLSTVLSACVGVNPNRSTTSYEKRFPYQVYGQIASVFAKMEAWLRDRATKSEPNNSLSLRLDEGNRHRSSRDNFFSSKYAKPFSVSSDSVVKQLRDIGSLHSAVAKKLDPMKILCHYELNGVCNDKNCSNYHQNDYEPVVINSKESSDGNDGDDFAKVLQMDEMDQLLLSFAEFRGRIMTKWPVIPTSQNSSVTTEKNTGTNATDARLSAIEPELSMARDSQRRDGDSEGSNDDFLELDIPAELPALGDARYFDDVESRNLYGDSLQGKVEEDPNDTDAWLLLAIYYLDLDVGLSDEAANLSGDDRLQQQLVFLSFQHENDKRDEPLRSFFENKLDMIQRSPAASLTAAKLMMLKPSGEQQAHRLMLLMMNQSSQVLFPEALHHYLFACRQSSALVNALDKAFPDVMQRLARLLSADIDKVEKSIQDIMHDTSNISKARALNALLYALLAAWMDQLAVRHREFDQELVSNQPANPPDIYEALDICLLMGILLEPSAAIDGLQMVLSSSYFGFLSLEARQLAWMQRFILEVDLLQHDHVDSFPWREHQAGLAKLFRKYMSEMSVEAQMFRQVSKQIKDDVERNAVEDAVCDCLYPERHQLITYDVNIELFRLCLAAVAGSEQTTFYASFTDSLGQSSEFSLAFSDAAVHEWELLAARASLRKCLGRAKAQHPQILQALVAVELRLRNMKAVSSLLESEMQAEPLLLESWRLAVGLEILFGEQLDERSQKIAAEMEKRQLVFACNTYGDDKLSSEGTLSMLRNSEATSLSLRGLRLTFVPNAVLLNNELVSLNLSGNELTELPMGLGRLKNLRKLDASENGLIGFPECVNKLTQLQELRLAHNNIYAVSIHALPRLITMDIRWNAIAHLSASTLAALQNLIMLHIEGNAVPDDQLAKFFDLLSRRKHGIASREDQTNSIVQTEEIPRSVLAGDKSLPEKPSHKKVTLSSADANTEVADKIIDSEMTAAEVVATELETKEDDGDQVVEQDIVSTVSASKDKAGQLTENVDQTSPPIESNEDQAMSAADTATVSMEGGDDQSMGNSNSVIEIDDAIPVSVGDATKEVIDVDSSESAEETEDSNNITELTVDATRDVLVPSTNAEPSGSSATGNFERSHSDAVLAAAPRRHSSIARTKLAVYMKNNHVDGRAEARRRNPALWGEFVAANLPVQSVLPACRWCFAPNDGRNQRFNSTVLCVRCLEDAVRVLKEREGSLDVGQNGF</sequence>
<dbReference type="InterPro" id="IPR001611">
    <property type="entry name" value="Leu-rich_rpt"/>
</dbReference>
<dbReference type="PANTHER" id="PTHR48051:SF46">
    <property type="entry name" value="LEUCINE RICH REPEAT-CONTAINING DOMAIN PROTEIN"/>
    <property type="match status" value="1"/>
</dbReference>
<feature type="compositionally biased region" description="Acidic residues" evidence="4">
    <location>
        <begin position="1416"/>
        <end position="1428"/>
    </location>
</feature>
<keyword evidence="1" id="KW-0433">Leucine-rich repeat</keyword>
<feature type="region of interest" description="Disordered" evidence="4">
    <location>
        <begin position="539"/>
        <end position="587"/>
    </location>
</feature>
<feature type="region of interest" description="Disordered" evidence="4">
    <location>
        <begin position="1346"/>
        <end position="1373"/>
    </location>
</feature>
<feature type="compositionally biased region" description="Polar residues" evidence="4">
    <location>
        <begin position="1353"/>
        <end position="1364"/>
    </location>
</feature>
<dbReference type="InterPro" id="IPR032675">
    <property type="entry name" value="LRR_dom_sf"/>
</dbReference>
<feature type="region of interest" description="Disordered" evidence="4">
    <location>
        <begin position="64"/>
        <end position="103"/>
    </location>
</feature>
<protein>
    <recommendedName>
        <fullName evidence="5">Putative zinc-finger domain-containing protein</fullName>
    </recommendedName>
</protein>
<feature type="compositionally biased region" description="Basic and acidic residues" evidence="4">
    <location>
        <begin position="165"/>
        <end position="178"/>
    </location>
</feature>
<feature type="region of interest" description="Disordered" evidence="4">
    <location>
        <begin position="1"/>
        <end position="26"/>
    </location>
</feature>
<evidence type="ECO:0000313" key="6">
    <source>
        <dbReference type="EMBL" id="KAE9255594.1"/>
    </source>
</evidence>
<dbReference type="InterPro" id="IPR050216">
    <property type="entry name" value="LRR_domain-containing"/>
</dbReference>
<organism evidence="6 7">
    <name type="scientific">Phytophthora fragariae</name>
    <dbReference type="NCBI Taxonomy" id="53985"/>
    <lineage>
        <taxon>Eukaryota</taxon>
        <taxon>Sar</taxon>
        <taxon>Stramenopiles</taxon>
        <taxon>Oomycota</taxon>
        <taxon>Peronosporomycetes</taxon>
        <taxon>Peronosporales</taxon>
        <taxon>Peronosporaceae</taxon>
        <taxon>Phytophthora</taxon>
    </lineage>
</organism>
<feature type="compositionally biased region" description="Basic and acidic residues" evidence="4">
    <location>
        <begin position="85"/>
        <end position="97"/>
    </location>
</feature>
<feature type="coiled-coil region" evidence="3">
    <location>
        <begin position="104"/>
        <end position="131"/>
    </location>
</feature>
<feature type="region of interest" description="Disordered" evidence="4">
    <location>
        <begin position="1416"/>
        <end position="1435"/>
    </location>
</feature>
<evidence type="ECO:0000256" key="4">
    <source>
        <dbReference type="SAM" id="MobiDB-lite"/>
    </source>
</evidence>
<evidence type="ECO:0000313" key="7">
    <source>
        <dbReference type="Proteomes" id="UP000440367"/>
    </source>
</evidence>
<dbReference type="SUPFAM" id="SSF52058">
    <property type="entry name" value="L domain-like"/>
    <property type="match status" value="1"/>
</dbReference>
<feature type="region of interest" description="Disordered" evidence="4">
    <location>
        <begin position="147"/>
        <end position="187"/>
    </location>
</feature>
<evidence type="ECO:0000256" key="2">
    <source>
        <dbReference type="ARBA" id="ARBA00022737"/>
    </source>
</evidence>
<gene>
    <name evidence="6" type="ORF">PF002_g2294</name>
</gene>
<dbReference type="PROSITE" id="PS51450">
    <property type="entry name" value="LRR"/>
    <property type="match status" value="1"/>
</dbReference>